<accession>A0A501PAS4</accession>
<reference evidence="2" key="1">
    <citation type="submission" date="2019-06" db="EMBL/GenBank/DDBJ databases">
        <title>The complete genome of Emcibacter congregatus ZYLT.</title>
        <authorList>
            <person name="Zhao Z."/>
        </authorList>
    </citation>
    <scope>NUCLEOTIDE SEQUENCE [LARGE SCALE GENOMIC DNA]</scope>
    <source>
        <strain evidence="2">MCCC 1A06723</strain>
    </source>
</reference>
<dbReference type="InterPro" id="IPR051135">
    <property type="entry name" value="Gal/GlcNAc/GalNAc_ST"/>
</dbReference>
<keyword evidence="2" id="KW-1185">Reference proteome</keyword>
<dbReference type="SUPFAM" id="SSF52540">
    <property type="entry name" value="P-loop containing nucleoside triphosphate hydrolases"/>
    <property type="match status" value="1"/>
</dbReference>
<dbReference type="OrthoDB" id="9804504at2"/>
<dbReference type="GO" id="GO:0006790">
    <property type="term" value="P:sulfur compound metabolic process"/>
    <property type="evidence" value="ECO:0007669"/>
    <property type="project" value="TreeGrafter"/>
</dbReference>
<dbReference type="GO" id="GO:0001517">
    <property type="term" value="F:N-acetylglucosamine 6-O-sulfotransferase activity"/>
    <property type="evidence" value="ECO:0007669"/>
    <property type="project" value="TreeGrafter"/>
</dbReference>
<sequence length="325" mass="36916">MKMIFLIGSPRSGTTWVAKIFDSHPDVLYRHEPDSVVVSEEIPFFPKSEEMEALVPATREYFSRLWDVRQLKSAGSLPVFPKSYFTGFMNAFRAKFLFMLKAIGAVAHRLGLPSDVKVPAISRKKMAEGKIVPVMKSVNSNCRTGLVARAFPDGRVVHILRHPCGYVSSQLRGRKLKLMENVVFYEEVAAMPLSQERGWTVEKLKDMSLEEQLACTWVSFNEKVMQDIQGLENCYDLVYEDLCDDPIGVTKKLFDFCGLAYNGQTDAFLQSSLNYEGGPEKYHQTVRDPKTAAEKWKKELDSDQVERIRNIVSGTIAGDRYADRF</sequence>
<proteinExistence type="predicted"/>
<name>A0A501PAS4_9PROT</name>
<keyword evidence="1" id="KW-0808">Transferase</keyword>
<dbReference type="PANTHER" id="PTHR10704:SF44">
    <property type="entry name" value="LD35051P-RELATED"/>
    <property type="match status" value="1"/>
</dbReference>
<comment type="caution">
    <text evidence="1">The sequence shown here is derived from an EMBL/GenBank/DDBJ whole genome shotgun (WGS) entry which is preliminary data.</text>
</comment>
<protein>
    <submittedName>
        <fullName evidence="1">Sulfotransferase</fullName>
    </submittedName>
</protein>
<gene>
    <name evidence="1" type="ORF">FIV46_14260</name>
</gene>
<dbReference type="AlphaFoldDB" id="A0A501PAS4"/>
<evidence type="ECO:0000313" key="2">
    <source>
        <dbReference type="Proteomes" id="UP000319148"/>
    </source>
</evidence>
<dbReference type="InterPro" id="IPR027417">
    <property type="entry name" value="P-loop_NTPase"/>
</dbReference>
<evidence type="ECO:0000313" key="1">
    <source>
        <dbReference type="EMBL" id="TPD57288.1"/>
    </source>
</evidence>
<dbReference type="EMBL" id="VFIY01000018">
    <property type="protein sequence ID" value="TPD57288.1"/>
    <property type="molecule type" value="Genomic_DNA"/>
</dbReference>
<dbReference type="Gene3D" id="3.40.50.300">
    <property type="entry name" value="P-loop containing nucleotide triphosphate hydrolases"/>
    <property type="match status" value="1"/>
</dbReference>
<organism evidence="1 2">
    <name type="scientific">Emcibacter nanhaiensis</name>
    <dbReference type="NCBI Taxonomy" id="1505037"/>
    <lineage>
        <taxon>Bacteria</taxon>
        <taxon>Pseudomonadati</taxon>
        <taxon>Pseudomonadota</taxon>
        <taxon>Alphaproteobacteria</taxon>
        <taxon>Emcibacterales</taxon>
        <taxon>Emcibacteraceae</taxon>
        <taxon>Emcibacter</taxon>
    </lineage>
</organism>
<dbReference type="PANTHER" id="PTHR10704">
    <property type="entry name" value="CARBOHYDRATE SULFOTRANSFERASE"/>
    <property type="match status" value="1"/>
</dbReference>
<dbReference type="Pfam" id="PF13469">
    <property type="entry name" value="Sulfotransfer_3"/>
    <property type="match status" value="1"/>
</dbReference>
<dbReference type="Proteomes" id="UP000319148">
    <property type="component" value="Unassembled WGS sequence"/>
</dbReference>
<dbReference type="GO" id="GO:0006044">
    <property type="term" value="P:N-acetylglucosamine metabolic process"/>
    <property type="evidence" value="ECO:0007669"/>
    <property type="project" value="TreeGrafter"/>
</dbReference>